<evidence type="ECO:0000256" key="6">
    <source>
        <dbReference type="ARBA" id="ARBA00023136"/>
    </source>
</evidence>
<dbReference type="AlphaFoldDB" id="A0AAD9PTV3"/>
<evidence type="ECO:0000256" key="1">
    <source>
        <dbReference type="ARBA" id="ARBA00004651"/>
    </source>
</evidence>
<feature type="domain" description="G-protein coupled receptors family 1 profile" evidence="11">
    <location>
        <begin position="582"/>
        <end position="816"/>
    </location>
</feature>
<feature type="transmembrane region" description="Helical" evidence="10">
    <location>
        <begin position="84"/>
        <end position="109"/>
    </location>
</feature>
<keyword evidence="9" id="KW-0807">Transducer</keyword>
<evidence type="ECO:0000256" key="7">
    <source>
        <dbReference type="ARBA" id="ARBA00023170"/>
    </source>
</evidence>
<feature type="transmembrane region" description="Helical" evidence="10">
    <location>
        <begin position="151"/>
        <end position="175"/>
    </location>
</feature>
<evidence type="ECO:0000259" key="11">
    <source>
        <dbReference type="PROSITE" id="PS50262"/>
    </source>
</evidence>
<feature type="domain" description="G-protein coupled receptors family 1 profile" evidence="11">
    <location>
        <begin position="23"/>
        <end position="257"/>
    </location>
</feature>
<feature type="transmembrane region" description="Helical" evidence="10">
    <location>
        <begin position="6"/>
        <end position="32"/>
    </location>
</feature>
<name>A0AAD9PTV3_ACRCE</name>
<dbReference type="Pfam" id="PF00001">
    <property type="entry name" value="7tm_1"/>
    <property type="match status" value="3"/>
</dbReference>
<reference evidence="12" key="1">
    <citation type="journal article" date="2023" name="G3 (Bethesda)">
        <title>Whole genome assembly and annotation of the endangered Caribbean coral Acropora cervicornis.</title>
        <authorList>
            <person name="Selwyn J.D."/>
            <person name="Vollmer S.V."/>
        </authorList>
    </citation>
    <scope>NUCLEOTIDE SEQUENCE</scope>
    <source>
        <strain evidence="12">K2</strain>
    </source>
</reference>
<evidence type="ECO:0000313" key="12">
    <source>
        <dbReference type="EMBL" id="KAK2548773.1"/>
    </source>
</evidence>
<dbReference type="PANTHER" id="PTHR24246">
    <property type="entry name" value="OLFACTORY RECEPTOR AND ADENOSINE RECEPTOR"/>
    <property type="match status" value="1"/>
</dbReference>
<dbReference type="Proteomes" id="UP001249851">
    <property type="component" value="Unassembled WGS sequence"/>
</dbReference>
<dbReference type="PROSITE" id="PS50262">
    <property type="entry name" value="G_PROTEIN_RECEP_F1_2"/>
    <property type="match status" value="3"/>
</dbReference>
<comment type="caution">
    <text evidence="12">The sequence shown here is derived from an EMBL/GenBank/DDBJ whole genome shotgun (WGS) entry which is preliminary data.</text>
</comment>
<feature type="transmembrane region" description="Helical" evidence="10">
    <location>
        <begin position="710"/>
        <end position="732"/>
    </location>
</feature>
<organism evidence="12 13">
    <name type="scientific">Acropora cervicornis</name>
    <name type="common">Staghorn coral</name>
    <dbReference type="NCBI Taxonomy" id="6130"/>
    <lineage>
        <taxon>Eukaryota</taxon>
        <taxon>Metazoa</taxon>
        <taxon>Cnidaria</taxon>
        <taxon>Anthozoa</taxon>
        <taxon>Hexacorallia</taxon>
        <taxon>Scleractinia</taxon>
        <taxon>Astrocoeniina</taxon>
        <taxon>Acroporidae</taxon>
        <taxon>Acropora</taxon>
    </lineage>
</organism>
<evidence type="ECO:0000256" key="2">
    <source>
        <dbReference type="ARBA" id="ARBA00022475"/>
    </source>
</evidence>
<dbReference type="Gene3D" id="1.20.1070.10">
    <property type="entry name" value="Rhodopsin 7-helix transmembrane proteins"/>
    <property type="match status" value="3"/>
</dbReference>
<feature type="domain" description="G-protein coupled receptors family 1 profile" evidence="11">
    <location>
        <begin position="314"/>
        <end position="548"/>
    </location>
</feature>
<feature type="transmembrane region" description="Helical" evidence="10">
    <location>
        <begin position="44"/>
        <end position="64"/>
    </location>
</feature>
<sequence>MLDPTAITFIIIKAIEAVLIIVGNSLAIFVFWTQTFRQRRTCLLLINLSVADLLLGVVESVMLAAKKIQIRGQDGGDKYPLLPFRVFAFCTSVLFLALISLERVCAVLWPVRHRVASLQIYVCSIVTVWFIGLIFGVLLLLSQYFMDVNEIYVLATFKICVLVSFLVTCISYVNIGRRVICIPRDEKTSNTRNRFDASSARLSRTLFCVLAISFLLWLPALVVLTAQRICPRCIPPVLKNSVHALRLANSIVNPLVYSFKMPEFKNALGRLRRRWRQNIEIRPAPEEKRLDMLDPTVKTFVIINAIEAVLIIVGNSLAIFVFWTQTFRQRRTCLLLINLSAADLLVGVAESVMLATEKIQIRGQDGDDKFSLLPFRLFAYWTSVLFMALISLDRVCAVFWPVRHRVASLLIYVCSIVTVWFIGLVFGVLLLLSRYCKEVNRYSILAVIHICLSVAFVVTCISYVNIRSRVISTPRDKNTSNTRNRFDASSARLSRTLFGVFAISFLLCLPASVVFIAKAFCKSCVPRLLSRAVVSLRLANSMVNPLVYSFKMPAFKIALGRLRRRWRQNIEIRPAQEEKSVGNSLAIFVFWTQTFRERRACLLLINLSAADLLAGVAEFLVLATEEIPIREQEGNAKFSLLPFLVFASCASVLFLALISLERVCVVFWPLRHRVSSLQIYVCSIVTVWFIGLIFGLLLLLSLRFKEVNRAYVSASINICLFVAFLVTCISYVKIRRKMICTPKHENTFDTRNRVDASSARLSRTLFGVFAISLLLWLPALVVNIAKQFCPRCIPPVLDRAVDASRQANSMVNPLVYSFKMPAFKNALGRLRRRWRQNIEIRPAQEEKRSG</sequence>
<dbReference type="CDD" id="cd00637">
    <property type="entry name" value="7tm_classA_rhodopsin-like"/>
    <property type="match status" value="3"/>
</dbReference>
<evidence type="ECO:0000256" key="3">
    <source>
        <dbReference type="ARBA" id="ARBA00022692"/>
    </source>
</evidence>
<feature type="transmembrane region" description="Helical" evidence="10">
    <location>
        <begin position="497"/>
        <end position="517"/>
    </location>
</feature>
<accession>A0AAD9PTV3</accession>
<evidence type="ECO:0000256" key="10">
    <source>
        <dbReference type="SAM" id="Phobius"/>
    </source>
</evidence>
<feature type="transmembrane region" description="Helical" evidence="10">
    <location>
        <begin position="680"/>
        <end position="704"/>
    </location>
</feature>
<evidence type="ECO:0000256" key="9">
    <source>
        <dbReference type="ARBA" id="ARBA00023224"/>
    </source>
</evidence>
<dbReference type="InterPro" id="IPR017452">
    <property type="entry name" value="GPCR_Rhodpsn_7TM"/>
</dbReference>
<keyword evidence="3 10" id="KW-0812">Transmembrane</keyword>
<keyword evidence="2" id="KW-1003">Cell membrane</keyword>
<feature type="transmembrane region" description="Helical" evidence="10">
    <location>
        <begin position="121"/>
        <end position="145"/>
    </location>
</feature>
<keyword evidence="13" id="KW-1185">Reference proteome</keyword>
<keyword evidence="6 10" id="KW-0472">Membrane</keyword>
<keyword evidence="8" id="KW-0325">Glycoprotein</keyword>
<feature type="transmembrane region" description="Helical" evidence="10">
    <location>
        <begin position="765"/>
        <end position="785"/>
    </location>
</feature>
<feature type="transmembrane region" description="Helical" evidence="10">
    <location>
        <begin position="643"/>
        <end position="668"/>
    </location>
</feature>
<evidence type="ECO:0000256" key="8">
    <source>
        <dbReference type="ARBA" id="ARBA00023180"/>
    </source>
</evidence>
<comment type="subcellular location">
    <subcellularLocation>
        <location evidence="1">Cell membrane</location>
        <topology evidence="1">Multi-pass membrane protein</topology>
    </subcellularLocation>
</comment>
<proteinExistence type="predicted"/>
<protein>
    <submittedName>
        <fullName evidence="12">Trace amine-associated receptor 1</fullName>
    </submittedName>
</protein>
<dbReference type="SUPFAM" id="SSF81321">
    <property type="entry name" value="Family A G protein-coupled receptor-like"/>
    <property type="match status" value="3"/>
</dbReference>
<feature type="transmembrane region" description="Helical" evidence="10">
    <location>
        <begin position="300"/>
        <end position="323"/>
    </location>
</feature>
<dbReference type="PRINTS" id="PR00237">
    <property type="entry name" value="GPCRRHODOPSN"/>
</dbReference>
<gene>
    <name evidence="12" type="ORF">P5673_030915</name>
</gene>
<evidence type="ECO:0000313" key="13">
    <source>
        <dbReference type="Proteomes" id="UP001249851"/>
    </source>
</evidence>
<feature type="transmembrane region" description="Helical" evidence="10">
    <location>
        <begin position="378"/>
        <end position="402"/>
    </location>
</feature>
<dbReference type="InterPro" id="IPR000276">
    <property type="entry name" value="GPCR_Rhodpsn"/>
</dbReference>
<keyword evidence="4 10" id="KW-1133">Transmembrane helix</keyword>
<feature type="transmembrane region" description="Helical" evidence="10">
    <location>
        <begin position="444"/>
        <end position="466"/>
    </location>
</feature>
<reference evidence="12" key="2">
    <citation type="journal article" date="2023" name="Science">
        <title>Genomic signatures of disease resistance in endangered staghorn corals.</title>
        <authorList>
            <person name="Vollmer S.V."/>
            <person name="Selwyn J.D."/>
            <person name="Despard B.A."/>
            <person name="Roesel C.L."/>
        </authorList>
    </citation>
    <scope>NUCLEOTIDE SEQUENCE</scope>
    <source>
        <strain evidence="12">K2</strain>
    </source>
</reference>
<keyword evidence="7 12" id="KW-0675">Receptor</keyword>
<dbReference type="EMBL" id="JARQWQ010000138">
    <property type="protein sequence ID" value="KAK2548773.1"/>
    <property type="molecule type" value="Genomic_DNA"/>
</dbReference>
<dbReference type="GO" id="GO:0005886">
    <property type="term" value="C:plasma membrane"/>
    <property type="evidence" value="ECO:0007669"/>
    <property type="project" value="UniProtKB-SubCell"/>
</dbReference>
<feature type="transmembrane region" description="Helical" evidence="10">
    <location>
        <begin position="409"/>
        <end position="432"/>
    </location>
</feature>
<evidence type="ECO:0000256" key="4">
    <source>
        <dbReference type="ARBA" id="ARBA00022989"/>
    </source>
</evidence>
<feature type="transmembrane region" description="Helical" evidence="10">
    <location>
        <begin position="600"/>
        <end position="623"/>
    </location>
</feature>
<keyword evidence="5" id="KW-0297">G-protein coupled receptor</keyword>
<dbReference type="PANTHER" id="PTHR24246:SF27">
    <property type="entry name" value="ADENOSINE RECEPTOR, ISOFORM A"/>
    <property type="match status" value="1"/>
</dbReference>
<evidence type="ECO:0000256" key="5">
    <source>
        <dbReference type="ARBA" id="ARBA00023040"/>
    </source>
</evidence>
<dbReference type="GO" id="GO:0004930">
    <property type="term" value="F:G protein-coupled receptor activity"/>
    <property type="evidence" value="ECO:0007669"/>
    <property type="project" value="UniProtKB-KW"/>
</dbReference>
<feature type="transmembrane region" description="Helical" evidence="10">
    <location>
        <begin position="202"/>
        <end position="222"/>
    </location>
</feature>